<protein>
    <submittedName>
        <fullName evidence="2">Peptidase C60, sortase A and B</fullName>
    </submittedName>
</protein>
<gene>
    <name evidence="2" type="ORF">AVDCRST_MAG25-3558</name>
</gene>
<feature type="compositionally biased region" description="Basic and acidic residues" evidence="1">
    <location>
        <begin position="140"/>
        <end position="150"/>
    </location>
</feature>
<reference evidence="2" key="1">
    <citation type="submission" date="2020-02" db="EMBL/GenBank/DDBJ databases">
        <authorList>
            <person name="Meier V. D."/>
        </authorList>
    </citation>
    <scope>NUCLEOTIDE SEQUENCE</scope>
    <source>
        <strain evidence="2">AVDCRST_MAG25</strain>
    </source>
</reference>
<feature type="compositionally biased region" description="Gly residues" evidence="1">
    <location>
        <begin position="54"/>
        <end position="67"/>
    </location>
</feature>
<dbReference type="EMBL" id="CADCVI010000247">
    <property type="protein sequence ID" value="CAA9495560.1"/>
    <property type="molecule type" value="Genomic_DNA"/>
</dbReference>
<evidence type="ECO:0000256" key="1">
    <source>
        <dbReference type="SAM" id="MobiDB-lite"/>
    </source>
</evidence>
<feature type="compositionally biased region" description="Basic and acidic residues" evidence="1">
    <location>
        <begin position="74"/>
        <end position="87"/>
    </location>
</feature>
<feature type="compositionally biased region" description="Gly residues" evidence="1">
    <location>
        <begin position="103"/>
        <end position="115"/>
    </location>
</feature>
<name>A0A6J4SCY7_9ACTN</name>
<organism evidence="2">
    <name type="scientific">uncultured Rubrobacteraceae bacterium</name>
    <dbReference type="NCBI Taxonomy" id="349277"/>
    <lineage>
        <taxon>Bacteria</taxon>
        <taxon>Bacillati</taxon>
        <taxon>Actinomycetota</taxon>
        <taxon>Rubrobacteria</taxon>
        <taxon>Rubrobacterales</taxon>
        <taxon>Rubrobacteraceae</taxon>
        <taxon>environmental samples</taxon>
    </lineage>
</organism>
<proteinExistence type="predicted"/>
<sequence length="209" mass="22429">ADQKHTFVGHQPGHGSGGPRPRGVLLSWPGPGGGHRHKPGRPRGLQRPRSRSAAGGGAGRGRRGAGGQDTHRHHPEDEPRRERDNTQHRRRRRGGAEGARGDTPGGDGFPVAGGGERVRGGSSPRLSQHGFLPRVLGPRRPGERGRDYGHGRRRRGLHLQGLQGVRRGPRRRAGDGTRARQEHPVATNLYAAGLLRSSDRPGGTGRESI</sequence>
<feature type="compositionally biased region" description="Basic residues" evidence="1">
    <location>
        <begin position="34"/>
        <end position="50"/>
    </location>
</feature>
<feature type="non-terminal residue" evidence="2">
    <location>
        <position position="209"/>
    </location>
</feature>
<feature type="non-terminal residue" evidence="2">
    <location>
        <position position="1"/>
    </location>
</feature>
<feature type="region of interest" description="Disordered" evidence="1">
    <location>
        <begin position="1"/>
        <end position="209"/>
    </location>
</feature>
<feature type="compositionally biased region" description="Basic and acidic residues" evidence="1">
    <location>
        <begin position="172"/>
        <end position="183"/>
    </location>
</feature>
<accession>A0A6J4SCY7</accession>
<dbReference type="AlphaFoldDB" id="A0A6J4SCY7"/>
<evidence type="ECO:0000313" key="2">
    <source>
        <dbReference type="EMBL" id="CAA9495560.1"/>
    </source>
</evidence>